<dbReference type="InterPro" id="IPR031316">
    <property type="entry name" value="FlgM_C"/>
</dbReference>
<keyword evidence="3" id="KW-0678">Repressor</keyword>
<dbReference type="RefSeq" id="WP_039336146.1">
    <property type="nucleotide sequence ID" value="NZ_JBNNWK010000019.1"/>
</dbReference>
<dbReference type="PATRIC" id="fig|48936.3.peg.3194"/>
<reference evidence="11 12" key="1">
    <citation type="submission" date="2014-10" db="EMBL/GenBank/DDBJ databases">
        <title>Draft genome sequence of Novosphingobium subterraneum DSM 12447.</title>
        <authorList>
            <person name="Gan H.M."/>
            <person name="Gan H.Y."/>
            <person name="Savka M.A."/>
        </authorList>
    </citation>
    <scope>NUCLEOTIDE SEQUENCE [LARGE SCALE GENOMIC DNA]</scope>
    <source>
        <strain evidence="11 12">DSM 12447</strain>
    </source>
</reference>
<comment type="caution">
    <text evidence="11">The sequence shown here is derived from an EMBL/GenBank/DDBJ whole genome shotgun (WGS) entry which is preliminary data.</text>
</comment>
<dbReference type="InterPro" id="IPR035890">
    <property type="entry name" value="Anti-sigma-28_factor_FlgM_sf"/>
</dbReference>
<feature type="region of interest" description="Disordered" evidence="9">
    <location>
        <begin position="1"/>
        <end position="22"/>
    </location>
</feature>
<dbReference type="InterPro" id="IPR007412">
    <property type="entry name" value="FlgM"/>
</dbReference>
<comment type="similarity">
    <text evidence="1">Belongs to the FlgM family.</text>
</comment>
<evidence type="ECO:0000256" key="3">
    <source>
        <dbReference type="ARBA" id="ARBA00022491"/>
    </source>
</evidence>
<name>A0A0B8ZMF3_9SPHN</name>
<dbReference type="STRING" id="48936.NJ75_03177"/>
<dbReference type="SUPFAM" id="SSF101498">
    <property type="entry name" value="Anti-sigma factor FlgM"/>
    <property type="match status" value="1"/>
</dbReference>
<sequence>MSPIEIGASRPVGPVQVSTPKSTKAAVAAPTVDNAPVADAGAAAQIERSVALDAGQAAPVDAERVKDIRHAIETGNYPIIPTKIADAMIAAGMLLRTAQ</sequence>
<organism evidence="11 12">
    <name type="scientific">Novosphingobium subterraneum</name>
    <dbReference type="NCBI Taxonomy" id="48936"/>
    <lineage>
        <taxon>Bacteria</taxon>
        <taxon>Pseudomonadati</taxon>
        <taxon>Pseudomonadota</taxon>
        <taxon>Alphaproteobacteria</taxon>
        <taxon>Sphingomonadales</taxon>
        <taxon>Sphingomonadaceae</taxon>
        <taxon>Novosphingobium</taxon>
    </lineage>
</organism>
<evidence type="ECO:0000256" key="5">
    <source>
        <dbReference type="ARBA" id="ARBA00023015"/>
    </source>
</evidence>
<evidence type="ECO:0000256" key="2">
    <source>
        <dbReference type="ARBA" id="ARBA00017823"/>
    </source>
</evidence>
<accession>A0A0B8ZMF3</accession>
<keyword evidence="4" id="KW-1005">Bacterial flagellum biogenesis</keyword>
<dbReference type="Pfam" id="PF04316">
    <property type="entry name" value="FlgM"/>
    <property type="match status" value="1"/>
</dbReference>
<dbReference type="Proteomes" id="UP000031338">
    <property type="component" value="Unassembled WGS sequence"/>
</dbReference>
<comment type="function">
    <text evidence="7">Responsible for the coupling of flagellin expression to flagellar assembly by preventing expression of the flagellin genes when a component of the middle class of proteins is defective. It negatively regulates flagellar genes by inhibiting the activity of FliA by directly binding to FliA.</text>
</comment>
<dbReference type="EMBL" id="JRVC01000017">
    <property type="protein sequence ID" value="KHS44308.1"/>
    <property type="molecule type" value="Genomic_DNA"/>
</dbReference>
<dbReference type="GO" id="GO:0044781">
    <property type="term" value="P:bacterial-type flagellum organization"/>
    <property type="evidence" value="ECO:0007669"/>
    <property type="project" value="UniProtKB-KW"/>
</dbReference>
<keyword evidence="6" id="KW-0804">Transcription</keyword>
<dbReference type="GO" id="GO:0045892">
    <property type="term" value="P:negative regulation of DNA-templated transcription"/>
    <property type="evidence" value="ECO:0007669"/>
    <property type="project" value="InterPro"/>
</dbReference>
<evidence type="ECO:0000256" key="6">
    <source>
        <dbReference type="ARBA" id="ARBA00023163"/>
    </source>
</evidence>
<evidence type="ECO:0000256" key="7">
    <source>
        <dbReference type="ARBA" id="ARBA00024739"/>
    </source>
</evidence>
<dbReference type="NCBIfam" id="TIGR03824">
    <property type="entry name" value="FlgM_jcvi"/>
    <property type="match status" value="1"/>
</dbReference>
<protein>
    <recommendedName>
        <fullName evidence="2">Negative regulator of flagellin synthesis</fullName>
    </recommendedName>
    <alternativeName>
        <fullName evidence="8">Anti-sigma-28 factor</fullName>
    </alternativeName>
</protein>
<evidence type="ECO:0000313" key="12">
    <source>
        <dbReference type="Proteomes" id="UP000031338"/>
    </source>
</evidence>
<keyword evidence="5" id="KW-0805">Transcription regulation</keyword>
<keyword evidence="12" id="KW-1185">Reference proteome</keyword>
<feature type="domain" description="Anti-sigma-28 factor FlgM C-terminal" evidence="10">
    <location>
        <begin position="55"/>
        <end position="89"/>
    </location>
</feature>
<dbReference type="AlphaFoldDB" id="A0A0B8ZMF3"/>
<evidence type="ECO:0000313" key="11">
    <source>
        <dbReference type="EMBL" id="KHS44308.1"/>
    </source>
</evidence>
<evidence type="ECO:0000256" key="1">
    <source>
        <dbReference type="ARBA" id="ARBA00005322"/>
    </source>
</evidence>
<proteinExistence type="inferred from homology"/>
<evidence type="ECO:0000256" key="8">
    <source>
        <dbReference type="ARBA" id="ARBA00030117"/>
    </source>
</evidence>
<gene>
    <name evidence="11" type="ORF">NJ75_03177</name>
</gene>
<evidence type="ECO:0000259" key="10">
    <source>
        <dbReference type="Pfam" id="PF04316"/>
    </source>
</evidence>
<evidence type="ECO:0000256" key="9">
    <source>
        <dbReference type="SAM" id="MobiDB-lite"/>
    </source>
</evidence>
<evidence type="ECO:0000256" key="4">
    <source>
        <dbReference type="ARBA" id="ARBA00022795"/>
    </source>
</evidence>